<dbReference type="PANTHER" id="PTHR30576:SF21">
    <property type="entry name" value="UDP-GLUCOSE:UNDECAPRENYL-PHOSPHATE GLUCOSE-1-PHOSPHATE TRANSFERASE"/>
    <property type="match status" value="1"/>
</dbReference>
<dbReference type="Pfam" id="PF13727">
    <property type="entry name" value="CoA_binding_3"/>
    <property type="match status" value="1"/>
</dbReference>
<dbReference type="NCBIfam" id="TIGR03023">
    <property type="entry name" value="WcaJ_sugtrans"/>
    <property type="match status" value="1"/>
</dbReference>
<protein>
    <submittedName>
        <fullName evidence="9">Undecaprenyl-phosphate glucose phosphotransferase</fullName>
    </submittedName>
</protein>
<keyword evidence="6 7" id="KW-0472">Membrane</keyword>
<dbReference type="Pfam" id="PF02397">
    <property type="entry name" value="Bac_transf"/>
    <property type="match status" value="1"/>
</dbReference>
<comment type="similarity">
    <text evidence="2">Belongs to the bacterial sugar transferase family.</text>
</comment>
<dbReference type="NCBIfam" id="TIGR03025">
    <property type="entry name" value="EPS_sugtrans"/>
    <property type="match status" value="1"/>
</dbReference>
<dbReference type="InterPro" id="IPR017475">
    <property type="entry name" value="EPS_sugar_tfrase"/>
</dbReference>
<sequence length="465" mass="52713">MLTFTHRARANANASLISMVQRFSDITILFVSLYIVCVYNHLSFDYKYILLALAVLVVFQMIGGITDFYRSWRGVKISAELILIIKNWSLSLLFTVGVFSFIPDFIYPFKIFLQWYLLVSFGLVLCRTGIRLSAGLLRKLGYNTRVVAVAGSTAAGIGLLKGFIEEPWLGFVVRGIYDDAILDGTNDIPYCGNFSKLISDAKEGKIDRVYIALNMKDEAIIKSVVGQLTDTTCSVLLIPDIFTFNILQSRTEEINGVPVVPLFDTPLNGINMIFKRLEDIVVSSIILTLISPVLILIACMVKFSSPGPVIFRQIRYGMDGKPIRVWKFRTMKVMENDDKVIQAKKDDVRVTKLGKFLRSTSLDELPQFFNVLFGQMSVVGPRPHAVAHNEQYRSLIQGYMLRHKVKPGITGLAQINGWRGETDTLEKMEKRIEYDLLYIRGWSVWLDLKIIFLTIFKGFVNKSAY</sequence>
<dbReference type="InterPro" id="IPR017473">
    <property type="entry name" value="Undecaprenyl-P_gluc_Ptfrase"/>
</dbReference>
<evidence type="ECO:0000313" key="9">
    <source>
        <dbReference type="EMBL" id="PIK83008.1"/>
    </source>
</evidence>
<feature type="transmembrane region" description="Helical" evidence="7">
    <location>
        <begin position="280"/>
        <end position="303"/>
    </location>
</feature>
<keyword evidence="4 7" id="KW-0812">Transmembrane</keyword>
<dbReference type="GO" id="GO:0089702">
    <property type="term" value="F:undecaprenyl-phosphate glucose phosphotransferase activity"/>
    <property type="evidence" value="ECO:0007669"/>
    <property type="project" value="TreeGrafter"/>
</dbReference>
<reference evidence="9 10" key="1">
    <citation type="submission" date="2017-07" db="EMBL/GenBank/DDBJ databases">
        <title>Raoultella ornithinolytica strain HH3 draft genome.</title>
        <authorList>
            <person name="Duceppe M.-O."/>
            <person name="Huang H."/>
            <person name="Phipps-Todd B."/>
        </authorList>
    </citation>
    <scope>NUCLEOTIDE SEQUENCE [LARGE SCALE GENOMIC DNA]</scope>
    <source>
        <strain evidence="9 10">HH3</strain>
    </source>
</reference>
<dbReference type="GO" id="GO:0016020">
    <property type="term" value="C:membrane"/>
    <property type="evidence" value="ECO:0007669"/>
    <property type="project" value="UniProtKB-SubCell"/>
</dbReference>
<feature type="transmembrane region" description="Helical" evidence="7">
    <location>
        <begin position="23"/>
        <end position="42"/>
    </location>
</feature>
<feature type="transmembrane region" description="Helical" evidence="7">
    <location>
        <begin position="48"/>
        <end position="69"/>
    </location>
</feature>
<dbReference type="Gene3D" id="3.40.50.720">
    <property type="entry name" value="NAD(P)-binding Rossmann-like Domain"/>
    <property type="match status" value="1"/>
</dbReference>
<dbReference type="NCBIfam" id="NF007518">
    <property type="entry name" value="PRK10124.1"/>
    <property type="match status" value="1"/>
</dbReference>
<evidence type="ECO:0000256" key="2">
    <source>
        <dbReference type="ARBA" id="ARBA00006464"/>
    </source>
</evidence>
<evidence type="ECO:0000256" key="7">
    <source>
        <dbReference type="SAM" id="Phobius"/>
    </source>
</evidence>
<feature type="transmembrane region" description="Helical" evidence="7">
    <location>
        <begin position="114"/>
        <end position="134"/>
    </location>
</feature>
<accession>A0A855F2W1</accession>
<evidence type="ECO:0000256" key="6">
    <source>
        <dbReference type="ARBA" id="ARBA00023136"/>
    </source>
</evidence>
<keyword evidence="3 9" id="KW-0808">Transferase</keyword>
<organism evidence="9 10">
    <name type="scientific">Raoultella ornithinolytica</name>
    <name type="common">Klebsiella ornithinolytica</name>
    <dbReference type="NCBI Taxonomy" id="54291"/>
    <lineage>
        <taxon>Bacteria</taxon>
        <taxon>Pseudomonadati</taxon>
        <taxon>Pseudomonadota</taxon>
        <taxon>Gammaproteobacteria</taxon>
        <taxon>Enterobacterales</taxon>
        <taxon>Enterobacteriaceae</taxon>
        <taxon>Klebsiella/Raoultella group</taxon>
        <taxon>Raoultella</taxon>
    </lineage>
</organism>
<feature type="transmembrane region" description="Helical" evidence="7">
    <location>
        <begin position="81"/>
        <end position="102"/>
    </location>
</feature>
<dbReference type="AlphaFoldDB" id="A0A855F2W1"/>
<dbReference type="GO" id="GO:0009242">
    <property type="term" value="P:colanic acid biosynthetic process"/>
    <property type="evidence" value="ECO:0007669"/>
    <property type="project" value="TreeGrafter"/>
</dbReference>
<name>A0A855F2W1_RAOOR</name>
<gene>
    <name evidence="9" type="ORF">CFY86_17985</name>
</gene>
<dbReference type="InterPro" id="IPR003362">
    <property type="entry name" value="Bact_transf"/>
</dbReference>
<evidence type="ECO:0000256" key="4">
    <source>
        <dbReference type="ARBA" id="ARBA00022692"/>
    </source>
</evidence>
<keyword evidence="5 7" id="KW-1133">Transmembrane helix</keyword>
<evidence type="ECO:0000259" key="8">
    <source>
        <dbReference type="Pfam" id="PF02397"/>
    </source>
</evidence>
<evidence type="ECO:0000256" key="5">
    <source>
        <dbReference type="ARBA" id="ARBA00022989"/>
    </source>
</evidence>
<evidence type="ECO:0000313" key="10">
    <source>
        <dbReference type="Proteomes" id="UP000229713"/>
    </source>
</evidence>
<evidence type="ECO:0000256" key="3">
    <source>
        <dbReference type="ARBA" id="ARBA00022679"/>
    </source>
</evidence>
<comment type="caution">
    <text evidence="9">The sequence shown here is derived from an EMBL/GenBank/DDBJ whole genome shotgun (WGS) entry which is preliminary data.</text>
</comment>
<evidence type="ECO:0000256" key="1">
    <source>
        <dbReference type="ARBA" id="ARBA00004141"/>
    </source>
</evidence>
<dbReference type="PANTHER" id="PTHR30576">
    <property type="entry name" value="COLANIC BIOSYNTHESIS UDP-GLUCOSE LIPID CARRIER TRANSFERASE"/>
    <property type="match status" value="1"/>
</dbReference>
<dbReference type="EMBL" id="NKYI01000025">
    <property type="protein sequence ID" value="PIK83008.1"/>
    <property type="molecule type" value="Genomic_DNA"/>
</dbReference>
<comment type="subcellular location">
    <subcellularLocation>
        <location evidence="1">Membrane</location>
        <topology evidence="1">Multi-pass membrane protein</topology>
    </subcellularLocation>
</comment>
<dbReference type="Proteomes" id="UP000229713">
    <property type="component" value="Unassembled WGS sequence"/>
</dbReference>
<feature type="domain" description="Bacterial sugar transferase" evidence="8">
    <location>
        <begin position="275"/>
        <end position="458"/>
    </location>
</feature>
<dbReference type="RefSeq" id="WP_099843922.1">
    <property type="nucleotide sequence ID" value="NZ_CAKNCK010000001.1"/>
</dbReference>
<proteinExistence type="inferred from homology"/>